<keyword evidence="4" id="KW-1185">Reference proteome</keyword>
<reference evidence="3" key="1">
    <citation type="submission" date="2022-01" db="EMBL/GenBank/DDBJ databases">
        <title>Draft genome of Methanogenium marinum DSM 15558.</title>
        <authorList>
            <person name="Chen S.-C."/>
            <person name="You Y.-T."/>
        </authorList>
    </citation>
    <scope>NUCLEOTIDE SEQUENCE</scope>
    <source>
        <strain evidence="3">DSM 15558</strain>
    </source>
</reference>
<feature type="region of interest" description="Disordered" evidence="2">
    <location>
        <begin position="240"/>
        <end position="296"/>
    </location>
</feature>
<evidence type="ECO:0000256" key="2">
    <source>
        <dbReference type="SAM" id="MobiDB-lite"/>
    </source>
</evidence>
<keyword evidence="1" id="KW-0175">Coiled coil</keyword>
<protein>
    <submittedName>
        <fullName evidence="3">Uncharacterized protein</fullName>
    </submittedName>
</protein>
<feature type="compositionally biased region" description="Basic and acidic residues" evidence="2">
    <location>
        <begin position="269"/>
        <end position="287"/>
    </location>
</feature>
<evidence type="ECO:0000256" key="1">
    <source>
        <dbReference type="SAM" id="Coils"/>
    </source>
</evidence>
<name>A0A9Q4KV74_9EURY</name>
<comment type="caution">
    <text evidence="3">The sequence shown here is derived from an EMBL/GenBank/DDBJ whole genome shotgun (WGS) entry which is preliminary data.</text>
</comment>
<feature type="coiled-coil region" evidence="1">
    <location>
        <begin position="130"/>
        <end position="164"/>
    </location>
</feature>
<dbReference type="RefSeq" id="WP_274925423.1">
    <property type="nucleotide sequence ID" value="NZ_JAKELO010000002.1"/>
</dbReference>
<dbReference type="Proteomes" id="UP001143747">
    <property type="component" value="Unassembled WGS sequence"/>
</dbReference>
<evidence type="ECO:0000313" key="3">
    <source>
        <dbReference type="EMBL" id="MDE4908812.1"/>
    </source>
</evidence>
<dbReference type="EMBL" id="JAKELO010000002">
    <property type="protein sequence ID" value="MDE4908812.1"/>
    <property type="molecule type" value="Genomic_DNA"/>
</dbReference>
<evidence type="ECO:0000313" key="4">
    <source>
        <dbReference type="Proteomes" id="UP001143747"/>
    </source>
</evidence>
<dbReference type="AlphaFoldDB" id="A0A9Q4KV74"/>
<gene>
    <name evidence="3" type="ORF">L0665_09355</name>
</gene>
<accession>A0A9Q4KV74</accession>
<feature type="compositionally biased region" description="Basic residues" evidence="2">
    <location>
        <begin position="256"/>
        <end position="268"/>
    </location>
</feature>
<proteinExistence type="predicted"/>
<feature type="compositionally biased region" description="Low complexity" evidence="2">
    <location>
        <begin position="240"/>
        <end position="254"/>
    </location>
</feature>
<sequence>MVKSEDKIESEIIISKNKRHAEIKAIIIETERLFCKIYGSSKNSEINNFSFLEKIQIFSNKEEIMKRVNSNDSARTKTVVIKNILFEIKDTSKYKLKKNLQNNRKTNGKKITKNERVRTKREIIFETERILGAKRLKERNLKRAEELEKEKIKLEKELSYIKLRFEKKLGFELKKRDLNGIRKEIGPKAIYSMDKKEVRNLCDRVLTLRKEYGQNKTINQLFNPKKEVKTTNITKLNNNVKINNLPNNRNSNQNTVKKRKSKPERRRLTKEEIQERKEKTVQEKYDQKQNYWGSSF</sequence>
<organism evidence="3 4">
    <name type="scientific">Methanogenium marinum</name>
    <dbReference type="NCBI Taxonomy" id="348610"/>
    <lineage>
        <taxon>Archaea</taxon>
        <taxon>Methanobacteriati</taxon>
        <taxon>Methanobacteriota</taxon>
        <taxon>Stenosarchaea group</taxon>
        <taxon>Methanomicrobia</taxon>
        <taxon>Methanomicrobiales</taxon>
        <taxon>Methanomicrobiaceae</taxon>
        <taxon>Methanogenium</taxon>
    </lineage>
</organism>